<evidence type="ECO:0000256" key="9">
    <source>
        <dbReference type="ARBA" id="ARBA00049940"/>
    </source>
</evidence>
<evidence type="ECO:0000256" key="7">
    <source>
        <dbReference type="ARBA" id="ARBA00035120"/>
    </source>
</evidence>
<keyword evidence="10" id="KW-0915">Sodium</keyword>
<comment type="activity regulation">
    <text evidence="10">Na(+) is not transported, but it plays an essential structural role and its presence is essential for fluoride channel function.</text>
</comment>
<comment type="catalytic activity">
    <reaction evidence="8">
        <text>fluoride(in) = fluoride(out)</text>
        <dbReference type="Rhea" id="RHEA:76159"/>
        <dbReference type="ChEBI" id="CHEBI:17051"/>
    </reaction>
    <physiologicalReaction direction="left-to-right" evidence="8">
        <dbReference type="Rhea" id="RHEA:76160"/>
    </physiologicalReaction>
</comment>
<dbReference type="Proteomes" id="UP001056455">
    <property type="component" value="Chromosome"/>
</dbReference>
<evidence type="ECO:0000256" key="2">
    <source>
        <dbReference type="ARBA" id="ARBA00022475"/>
    </source>
</evidence>
<reference evidence="11" key="1">
    <citation type="submission" date="2022-06" db="EMBL/GenBank/DDBJ databases">
        <title>Ornithinimicrobium HY1793.</title>
        <authorList>
            <person name="Huang Y."/>
        </authorList>
    </citation>
    <scope>NUCLEOTIDE SEQUENCE</scope>
    <source>
        <strain evidence="11">HY1793</strain>
    </source>
</reference>
<evidence type="ECO:0000256" key="5">
    <source>
        <dbReference type="ARBA" id="ARBA00023136"/>
    </source>
</evidence>
<organism evidence="11 12">
    <name type="scientific">Ornithinimicrobium faecis</name>
    <dbReference type="NCBI Taxonomy" id="2934158"/>
    <lineage>
        <taxon>Bacteria</taxon>
        <taxon>Bacillati</taxon>
        <taxon>Actinomycetota</taxon>
        <taxon>Actinomycetes</taxon>
        <taxon>Micrococcales</taxon>
        <taxon>Ornithinimicrobiaceae</taxon>
        <taxon>Ornithinimicrobium</taxon>
    </lineage>
</organism>
<feature type="transmembrane region" description="Helical" evidence="10">
    <location>
        <begin position="101"/>
        <end position="121"/>
    </location>
</feature>
<feature type="binding site" evidence="10">
    <location>
        <position position="79"/>
    </location>
    <ligand>
        <name>Na(+)</name>
        <dbReference type="ChEBI" id="CHEBI:29101"/>
        <note>structural</note>
    </ligand>
</feature>
<keyword evidence="5 10" id="KW-0472">Membrane</keyword>
<accession>A0ABY4YTL1</accession>
<keyword evidence="10" id="KW-0479">Metal-binding</keyword>
<evidence type="ECO:0000256" key="1">
    <source>
        <dbReference type="ARBA" id="ARBA00004651"/>
    </source>
</evidence>
<keyword evidence="2 10" id="KW-1003">Cell membrane</keyword>
<dbReference type="Pfam" id="PF02537">
    <property type="entry name" value="CRCB"/>
    <property type="match status" value="1"/>
</dbReference>
<feature type="transmembrane region" description="Helical" evidence="10">
    <location>
        <begin position="66"/>
        <end position="89"/>
    </location>
</feature>
<name>A0ABY4YTL1_9MICO</name>
<evidence type="ECO:0000313" key="11">
    <source>
        <dbReference type="EMBL" id="USQ79941.1"/>
    </source>
</evidence>
<protein>
    <recommendedName>
        <fullName evidence="10">Fluoride-specific ion channel FluC</fullName>
    </recommendedName>
</protein>
<feature type="binding site" evidence="10">
    <location>
        <position position="76"/>
    </location>
    <ligand>
        <name>Na(+)</name>
        <dbReference type="ChEBI" id="CHEBI:29101"/>
        <note>structural</note>
    </ligand>
</feature>
<dbReference type="PANTHER" id="PTHR28259:SF1">
    <property type="entry name" value="FLUORIDE EXPORT PROTEIN 1-RELATED"/>
    <property type="match status" value="1"/>
</dbReference>
<evidence type="ECO:0000256" key="3">
    <source>
        <dbReference type="ARBA" id="ARBA00022692"/>
    </source>
</evidence>
<keyword evidence="10" id="KW-0406">Ion transport</keyword>
<keyword evidence="3 10" id="KW-0812">Transmembrane</keyword>
<sequence length="126" mass="12962">MTLSPLLLLGLALLGGVGAATRYLVDDLISRRWHHGFPLATLVINVTGSFLIGLLAATLATGSPEVFAVLATGFCGGYTTFSTATVEAVRLAREGDWRRAALAAAGTLVLCTAAATLGYLLGGTLR</sequence>
<dbReference type="NCBIfam" id="TIGR00494">
    <property type="entry name" value="crcB"/>
    <property type="match status" value="1"/>
</dbReference>
<comment type="function">
    <text evidence="9 10">Fluoride-specific ion channel. Important for reducing fluoride concentration in the cell, thus reducing its toxicity.</text>
</comment>
<keyword evidence="4 10" id="KW-1133">Transmembrane helix</keyword>
<proteinExistence type="inferred from homology"/>
<feature type="transmembrane region" description="Helical" evidence="10">
    <location>
        <begin position="6"/>
        <end position="25"/>
    </location>
</feature>
<feature type="transmembrane region" description="Helical" evidence="10">
    <location>
        <begin position="37"/>
        <end position="60"/>
    </location>
</feature>
<keyword evidence="6 10" id="KW-0407">Ion channel</keyword>
<evidence type="ECO:0000256" key="6">
    <source>
        <dbReference type="ARBA" id="ARBA00023303"/>
    </source>
</evidence>
<evidence type="ECO:0000256" key="8">
    <source>
        <dbReference type="ARBA" id="ARBA00035585"/>
    </source>
</evidence>
<dbReference type="HAMAP" id="MF_00454">
    <property type="entry name" value="FluC"/>
    <property type="match status" value="1"/>
</dbReference>
<comment type="similarity">
    <text evidence="7 10">Belongs to the fluoride channel Fluc/FEX (TC 1.A.43) family.</text>
</comment>
<dbReference type="EMBL" id="CP099489">
    <property type="protein sequence ID" value="USQ79941.1"/>
    <property type="molecule type" value="Genomic_DNA"/>
</dbReference>
<dbReference type="PANTHER" id="PTHR28259">
    <property type="entry name" value="FLUORIDE EXPORT PROTEIN 1-RELATED"/>
    <property type="match status" value="1"/>
</dbReference>
<evidence type="ECO:0000256" key="10">
    <source>
        <dbReference type="HAMAP-Rule" id="MF_00454"/>
    </source>
</evidence>
<gene>
    <name evidence="10 11" type="primary">crcB</name>
    <name evidence="10" type="synonym">fluC</name>
    <name evidence="11" type="ORF">NF556_20535</name>
</gene>
<evidence type="ECO:0000313" key="12">
    <source>
        <dbReference type="Proteomes" id="UP001056455"/>
    </source>
</evidence>
<dbReference type="InterPro" id="IPR003691">
    <property type="entry name" value="FluC"/>
</dbReference>
<keyword evidence="10" id="KW-0813">Transport</keyword>
<evidence type="ECO:0000256" key="4">
    <source>
        <dbReference type="ARBA" id="ARBA00022989"/>
    </source>
</evidence>
<comment type="subcellular location">
    <subcellularLocation>
        <location evidence="1 10">Cell membrane</location>
        <topology evidence="1 10">Multi-pass membrane protein</topology>
    </subcellularLocation>
</comment>
<dbReference type="RefSeq" id="WP_252593104.1">
    <property type="nucleotide sequence ID" value="NZ_CP099489.1"/>
</dbReference>
<keyword evidence="12" id="KW-1185">Reference proteome</keyword>